<dbReference type="GO" id="GO:0004806">
    <property type="term" value="F:triacylglycerol lipase activity"/>
    <property type="evidence" value="ECO:0007669"/>
    <property type="project" value="TreeGrafter"/>
</dbReference>
<dbReference type="GO" id="GO:0046503">
    <property type="term" value="P:glycerolipid catabolic process"/>
    <property type="evidence" value="ECO:0007669"/>
    <property type="project" value="TreeGrafter"/>
</dbReference>
<dbReference type="InterPro" id="IPR029058">
    <property type="entry name" value="AB_hydrolase_fold"/>
</dbReference>
<keyword evidence="2" id="KW-0378">Hydrolase</keyword>
<evidence type="ECO:0000259" key="1">
    <source>
        <dbReference type="Pfam" id="PF00561"/>
    </source>
</evidence>
<dbReference type="PRINTS" id="PR00111">
    <property type="entry name" value="ABHYDROLASE"/>
</dbReference>
<dbReference type="AlphaFoldDB" id="A0A964T8V4"/>
<dbReference type="RefSeq" id="WP_161142352.1">
    <property type="nucleotide sequence ID" value="NZ_SPKJ01000113.1"/>
</dbReference>
<dbReference type="Gene3D" id="3.40.50.1820">
    <property type="entry name" value="alpha/beta hydrolase"/>
    <property type="match status" value="1"/>
</dbReference>
<protein>
    <submittedName>
        <fullName evidence="2">Alpha/beta hydrolase</fullName>
    </submittedName>
</protein>
<dbReference type="InterPro" id="IPR000073">
    <property type="entry name" value="AB_hydrolase_1"/>
</dbReference>
<evidence type="ECO:0000313" key="2">
    <source>
        <dbReference type="EMBL" id="MYZ50012.1"/>
    </source>
</evidence>
<sequence length="252" mass="26465">MATQSFNSDGVPIAYLDEGEGAPVLLIHGFASNHKVNWVATSWVRDLVHAGYRVIAFDNRGHGESGKPHDPEAYGTPNMAEDARRLLDHLGIPRAHVVGYSMGARIAAFLALAHPDRLRAVVLSGLGEGLVKGVGAPGPIAAAMRAPSAETVEDEDARAFRVFADQTGADREALAACITASRQTLTPEELGRIRLPVLVAVGTADTIAGDPAALAALIPGARAFAIPGRDHMKAVGDRAHKKAVIEFLGEHG</sequence>
<name>A0A964T8V4_9HYPH</name>
<dbReference type="PRINTS" id="PR00412">
    <property type="entry name" value="EPOXHYDRLASE"/>
</dbReference>
<evidence type="ECO:0000313" key="3">
    <source>
        <dbReference type="Proteomes" id="UP000773614"/>
    </source>
</evidence>
<dbReference type="OrthoDB" id="9804723at2"/>
<dbReference type="PANTHER" id="PTHR43433">
    <property type="entry name" value="HYDROLASE, ALPHA/BETA FOLD FAMILY PROTEIN"/>
    <property type="match status" value="1"/>
</dbReference>
<proteinExistence type="predicted"/>
<gene>
    <name evidence="2" type="ORF">E4O86_20100</name>
</gene>
<dbReference type="Pfam" id="PF00561">
    <property type="entry name" value="Abhydrolase_1"/>
    <property type="match status" value="1"/>
</dbReference>
<dbReference type="EMBL" id="SPKJ01000113">
    <property type="protein sequence ID" value="MYZ50012.1"/>
    <property type="molecule type" value="Genomic_DNA"/>
</dbReference>
<dbReference type="InterPro" id="IPR050471">
    <property type="entry name" value="AB_hydrolase"/>
</dbReference>
<dbReference type="InterPro" id="IPR000639">
    <property type="entry name" value="Epox_hydrolase-like"/>
</dbReference>
<dbReference type="PANTHER" id="PTHR43433:SF5">
    <property type="entry name" value="AB HYDROLASE-1 DOMAIN-CONTAINING PROTEIN"/>
    <property type="match status" value="1"/>
</dbReference>
<reference evidence="2" key="1">
    <citation type="submission" date="2019-03" db="EMBL/GenBank/DDBJ databases">
        <title>Afifella sp. nov., isolated from activated sludge.</title>
        <authorList>
            <person name="Li Q."/>
            <person name="Liu Y."/>
        </authorList>
    </citation>
    <scope>NUCLEOTIDE SEQUENCE</scope>
    <source>
        <strain evidence="2">L72</strain>
    </source>
</reference>
<comment type="caution">
    <text evidence="2">The sequence shown here is derived from an EMBL/GenBank/DDBJ whole genome shotgun (WGS) entry which is preliminary data.</text>
</comment>
<dbReference type="Proteomes" id="UP000773614">
    <property type="component" value="Unassembled WGS sequence"/>
</dbReference>
<accession>A0A964T8V4</accession>
<feature type="domain" description="AB hydrolase-1" evidence="1">
    <location>
        <begin position="23"/>
        <end position="126"/>
    </location>
</feature>
<dbReference type="SUPFAM" id="SSF53474">
    <property type="entry name" value="alpha/beta-Hydrolases"/>
    <property type="match status" value="1"/>
</dbReference>
<organism evidence="2 3">
    <name type="scientific">Propylenella binzhouense</name>
    <dbReference type="NCBI Taxonomy" id="2555902"/>
    <lineage>
        <taxon>Bacteria</taxon>
        <taxon>Pseudomonadati</taxon>
        <taxon>Pseudomonadota</taxon>
        <taxon>Alphaproteobacteria</taxon>
        <taxon>Hyphomicrobiales</taxon>
        <taxon>Propylenellaceae</taxon>
        <taxon>Propylenella</taxon>
    </lineage>
</organism>
<keyword evidence="3" id="KW-1185">Reference proteome</keyword>